<feature type="repeat" description="TPR" evidence="1">
    <location>
        <begin position="234"/>
        <end position="267"/>
    </location>
</feature>
<feature type="coiled-coil region" evidence="2">
    <location>
        <begin position="66"/>
        <end position="93"/>
    </location>
</feature>
<feature type="repeat" description="TPR" evidence="1">
    <location>
        <begin position="132"/>
        <end position="165"/>
    </location>
</feature>
<dbReference type="Pfam" id="PF13432">
    <property type="entry name" value="TPR_16"/>
    <property type="match status" value="1"/>
</dbReference>
<comment type="caution">
    <text evidence="3">The sequence shown here is derived from an EMBL/GenBank/DDBJ whole genome shotgun (WGS) entry which is preliminary data.</text>
</comment>
<evidence type="ECO:0000256" key="2">
    <source>
        <dbReference type="SAM" id="Coils"/>
    </source>
</evidence>
<proteinExistence type="predicted"/>
<gene>
    <name evidence="3" type="ORF">AABB81_00765</name>
</gene>
<keyword evidence="1" id="KW-0802">TPR repeat</keyword>
<dbReference type="SUPFAM" id="SSF48452">
    <property type="entry name" value="TPR-like"/>
    <property type="match status" value="2"/>
</dbReference>
<organism evidence="3 4">
    <name type="scientific">Lutimonas vermicola</name>
    <dbReference type="NCBI Taxonomy" id="414288"/>
    <lineage>
        <taxon>Bacteria</taxon>
        <taxon>Pseudomonadati</taxon>
        <taxon>Bacteroidota</taxon>
        <taxon>Flavobacteriia</taxon>
        <taxon>Flavobacteriales</taxon>
        <taxon>Flavobacteriaceae</taxon>
        <taxon>Lutimonas</taxon>
    </lineage>
</organism>
<evidence type="ECO:0000256" key="1">
    <source>
        <dbReference type="PROSITE-ProRule" id="PRU00339"/>
    </source>
</evidence>
<reference evidence="3 4" key="1">
    <citation type="submission" date="2024-04" db="EMBL/GenBank/DDBJ databases">
        <title>whole genome sequencing of Lutimonas vermicola strain IMCC1616.</title>
        <authorList>
            <person name="Bae S.S."/>
        </authorList>
    </citation>
    <scope>NUCLEOTIDE SEQUENCE [LARGE SCALE GENOMIC DNA]</scope>
    <source>
        <strain evidence="3 4">IMCC1616</strain>
    </source>
</reference>
<dbReference type="Pfam" id="PF13174">
    <property type="entry name" value="TPR_6"/>
    <property type="match status" value="1"/>
</dbReference>
<keyword evidence="4" id="KW-1185">Reference proteome</keyword>
<name>A0ABU9KYE8_9FLAO</name>
<protein>
    <submittedName>
        <fullName evidence="3">Tetratricopeptide repeat protein</fullName>
    </submittedName>
</protein>
<dbReference type="InterPro" id="IPR019734">
    <property type="entry name" value="TPR_rpt"/>
</dbReference>
<sequence>MQHFSNNNDNQSLSKFELMLKTNSVYFFDSNEFEEIILFYVDSGKFSLAKKALHLGLSQHPTSVILKLIQVELLILDEKLEKAEKMLDQLQEIEPSNEDIYIQKAAIFSKKGKHKQAVDNLKIALLYADEDAEILSMIGMEYLFLEDFDRARFNFAKSLDVEYENYSSLYNIIYCFDMMKRHTEAIEYLKKYIEKDPYSEIAWHQLGRQYYIVYDYQQALQAFEYSILIDEEFIGAHLEKAKTLEELGRYEEAIDFYHKTMELDTPTSFAYLRIGKCYEKLNSRRDAIDFYNKTVNEDPLLDKGWLALTDIFISNKNYHKALFYINKALSIDEENNLYWHKFAEINLKLNLFEEAARAYYKCIGLQDDRIEVYLALADVLHFLGEFHEAVRVLLDAREVYKDQAEISYRLAGLHFLVQKEKEGMFFFENALKSDYDYLEVFKELFPIIMDHKEVRSMVSRFKDSQDS</sequence>
<dbReference type="EMBL" id="JBCDNA010000001">
    <property type="protein sequence ID" value="MEL4454409.1"/>
    <property type="molecule type" value="Genomic_DNA"/>
</dbReference>
<dbReference type="Proteomes" id="UP001474120">
    <property type="component" value="Unassembled WGS sequence"/>
</dbReference>
<dbReference type="InterPro" id="IPR011990">
    <property type="entry name" value="TPR-like_helical_dom_sf"/>
</dbReference>
<dbReference type="SMART" id="SM00028">
    <property type="entry name" value="TPR"/>
    <property type="match status" value="10"/>
</dbReference>
<evidence type="ECO:0000313" key="3">
    <source>
        <dbReference type="EMBL" id="MEL4454409.1"/>
    </source>
</evidence>
<accession>A0ABU9KYE8</accession>
<feature type="repeat" description="TPR" evidence="1">
    <location>
        <begin position="200"/>
        <end position="233"/>
    </location>
</feature>
<dbReference type="RefSeq" id="WP_342157944.1">
    <property type="nucleotide sequence ID" value="NZ_JBCDNA010000001.1"/>
</dbReference>
<dbReference type="PROSITE" id="PS50005">
    <property type="entry name" value="TPR"/>
    <property type="match status" value="5"/>
</dbReference>
<feature type="repeat" description="TPR" evidence="1">
    <location>
        <begin position="268"/>
        <end position="301"/>
    </location>
</feature>
<evidence type="ECO:0000313" key="4">
    <source>
        <dbReference type="Proteomes" id="UP001474120"/>
    </source>
</evidence>
<dbReference type="Pfam" id="PF13176">
    <property type="entry name" value="TPR_7"/>
    <property type="match status" value="1"/>
</dbReference>
<keyword evidence="2" id="KW-0175">Coiled coil</keyword>
<dbReference type="Pfam" id="PF13181">
    <property type="entry name" value="TPR_8"/>
    <property type="match status" value="2"/>
</dbReference>
<dbReference type="Gene3D" id="1.25.40.10">
    <property type="entry name" value="Tetratricopeptide repeat domain"/>
    <property type="match status" value="3"/>
</dbReference>
<feature type="repeat" description="TPR" evidence="1">
    <location>
        <begin position="302"/>
        <end position="335"/>
    </location>
</feature>
<dbReference type="PANTHER" id="PTHR12558:SF13">
    <property type="entry name" value="CELL DIVISION CYCLE PROTEIN 27 HOMOLOG"/>
    <property type="match status" value="1"/>
</dbReference>
<dbReference type="PANTHER" id="PTHR12558">
    <property type="entry name" value="CELL DIVISION CYCLE 16,23,27"/>
    <property type="match status" value="1"/>
</dbReference>